<dbReference type="Proteomes" id="UP000186917">
    <property type="component" value="Unassembled WGS sequence"/>
</dbReference>
<gene>
    <name evidence="2" type="ORF">SAMN05421788_1011375</name>
</gene>
<evidence type="ECO:0008006" key="4">
    <source>
        <dbReference type="Google" id="ProtNLM"/>
    </source>
</evidence>
<dbReference type="OrthoDB" id="948349at2"/>
<feature type="signal peptide" evidence="1">
    <location>
        <begin position="1"/>
        <end position="19"/>
    </location>
</feature>
<sequence>MKRLTSVACAIGAFSFALVSCSRYQLSTIASTNTVRSEVDGRFVQENDSLKIIYSFYGENAPVSIEIHNKLDEPLLIDWQRSALTYNDSAVSYAGNSANLNADINSASYNWGTRWSTSNGNINGTITLPQYSDFIPPHSFVKRTPLQLMDVFVNSIPDTAFKKVKLPTNQTDVPTVKGKSVSFTKENTPLVFNSYLTIVSNNSDKKVSYQQQFYIAEIINTNTNPDNIALYDLKSGDRFYVSEKTGYGKTAPTVGAIVAIGAVAALSESINHNNNNNNRKN</sequence>
<dbReference type="AlphaFoldDB" id="A0A1N7M5X8"/>
<reference evidence="3" key="1">
    <citation type="submission" date="2017-01" db="EMBL/GenBank/DDBJ databases">
        <authorList>
            <person name="Varghese N."/>
            <person name="Submissions S."/>
        </authorList>
    </citation>
    <scope>NUCLEOTIDE SEQUENCE [LARGE SCALE GENOMIC DNA]</scope>
    <source>
        <strain evidence="3">DSM 21054</strain>
    </source>
</reference>
<dbReference type="EMBL" id="FTOR01000001">
    <property type="protein sequence ID" value="SIS81442.1"/>
    <property type="molecule type" value="Genomic_DNA"/>
</dbReference>
<evidence type="ECO:0000313" key="3">
    <source>
        <dbReference type="Proteomes" id="UP000186917"/>
    </source>
</evidence>
<evidence type="ECO:0000313" key="2">
    <source>
        <dbReference type="EMBL" id="SIS81442.1"/>
    </source>
</evidence>
<keyword evidence="1" id="KW-0732">Signal</keyword>
<dbReference type="RefSeq" id="WP_076376905.1">
    <property type="nucleotide sequence ID" value="NZ_AP017422.1"/>
</dbReference>
<feature type="chain" id="PRO_5012658947" description="Lipoprotein" evidence="1">
    <location>
        <begin position="20"/>
        <end position="281"/>
    </location>
</feature>
<keyword evidence="3" id="KW-1185">Reference proteome</keyword>
<accession>A0A1N7M5X8</accession>
<name>A0A1N7M5X8_9BACT</name>
<protein>
    <recommendedName>
        <fullName evidence="4">Lipoprotein</fullName>
    </recommendedName>
</protein>
<dbReference type="PROSITE" id="PS51257">
    <property type="entry name" value="PROKAR_LIPOPROTEIN"/>
    <property type="match status" value="1"/>
</dbReference>
<organism evidence="2 3">
    <name type="scientific">Filimonas lacunae</name>
    <dbReference type="NCBI Taxonomy" id="477680"/>
    <lineage>
        <taxon>Bacteria</taxon>
        <taxon>Pseudomonadati</taxon>
        <taxon>Bacteroidota</taxon>
        <taxon>Chitinophagia</taxon>
        <taxon>Chitinophagales</taxon>
        <taxon>Chitinophagaceae</taxon>
        <taxon>Filimonas</taxon>
    </lineage>
</organism>
<proteinExistence type="predicted"/>
<evidence type="ECO:0000256" key="1">
    <source>
        <dbReference type="SAM" id="SignalP"/>
    </source>
</evidence>